<comment type="similarity">
    <text evidence="3 12 13 18">Belongs to the histidinol dehydrogenase family.</text>
</comment>
<name>A0A1A2TR93_MYCNT</name>
<evidence type="ECO:0000256" key="9">
    <source>
        <dbReference type="ARBA" id="ARBA00023027"/>
    </source>
</evidence>
<evidence type="ECO:0000313" key="20">
    <source>
        <dbReference type="Proteomes" id="UP000092389"/>
    </source>
</evidence>
<dbReference type="Pfam" id="PF00815">
    <property type="entry name" value="Histidinol_dh"/>
    <property type="match status" value="1"/>
</dbReference>
<comment type="function">
    <text evidence="1 12">Catalyzes the sequential NAD-dependent oxidations of L-histidinol to L-histidinaldehyde and then to L-histidine.</text>
</comment>
<dbReference type="InterPro" id="IPR001692">
    <property type="entry name" value="Histidinol_DH_CS"/>
</dbReference>
<comment type="cofactor">
    <cofactor evidence="12 17">
        <name>Zn(2+)</name>
        <dbReference type="ChEBI" id="CHEBI:29105"/>
    </cofactor>
    <text evidence="12 17">Binds 1 zinc ion per subunit.</text>
</comment>
<feature type="binding site" evidence="12 16">
    <location>
        <position position="350"/>
    </location>
    <ligand>
        <name>substrate</name>
    </ligand>
</feature>
<dbReference type="GO" id="GO:0008270">
    <property type="term" value="F:zinc ion binding"/>
    <property type="evidence" value="ECO:0007669"/>
    <property type="project" value="UniProtKB-UniRule"/>
</dbReference>
<feature type="binding site" evidence="12 16">
    <location>
        <position position="280"/>
    </location>
    <ligand>
        <name>substrate</name>
    </ligand>
</feature>
<evidence type="ECO:0000256" key="12">
    <source>
        <dbReference type="HAMAP-Rule" id="MF_01024"/>
    </source>
</evidence>
<accession>A0A1A2TR93</accession>
<feature type="binding site" evidence="12 17">
    <location>
        <position position="283"/>
    </location>
    <ligand>
        <name>Zn(2+)</name>
        <dbReference type="ChEBI" id="CHEBI:29105"/>
    </ligand>
</feature>
<evidence type="ECO:0000256" key="1">
    <source>
        <dbReference type="ARBA" id="ARBA00003850"/>
    </source>
</evidence>
<dbReference type="UniPathway" id="UPA00031">
    <property type="reaction ID" value="UER00014"/>
</dbReference>
<dbReference type="EC" id="1.1.1.23" evidence="4 12"/>
<dbReference type="PIRSF" id="PIRSF000099">
    <property type="entry name" value="Histidinol_dh"/>
    <property type="match status" value="1"/>
</dbReference>
<dbReference type="CDD" id="cd06572">
    <property type="entry name" value="Histidinol_dh"/>
    <property type="match status" value="1"/>
</dbReference>
<evidence type="ECO:0000256" key="18">
    <source>
        <dbReference type="RuleBase" id="RU004175"/>
    </source>
</evidence>
<evidence type="ECO:0000256" key="7">
    <source>
        <dbReference type="ARBA" id="ARBA00022833"/>
    </source>
</evidence>
<feature type="binding site" evidence="12 16">
    <location>
        <position position="258"/>
    </location>
    <ligand>
        <name>substrate</name>
    </ligand>
</feature>
<dbReference type="GO" id="GO:0005829">
    <property type="term" value="C:cytosol"/>
    <property type="evidence" value="ECO:0007669"/>
    <property type="project" value="TreeGrafter"/>
</dbReference>
<dbReference type="NCBIfam" id="TIGR00069">
    <property type="entry name" value="hisD"/>
    <property type="match status" value="1"/>
</dbReference>
<feature type="binding site" evidence="12 16">
    <location>
        <position position="283"/>
    </location>
    <ligand>
        <name>substrate</name>
    </ligand>
</feature>
<comment type="catalytic activity">
    <reaction evidence="11 12">
        <text>L-histidinol + 2 NAD(+) + H2O = L-histidine + 2 NADH + 3 H(+)</text>
        <dbReference type="Rhea" id="RHEA:20641"/>
        <dbReference type="ChEBI" id="CHEBI:15377"/>
        <dbReference type="ChEBI" id="CHEBI:15378"/>
        <dbReference type="ChEBI" id="CHEBI:57540"/>
        <dbReference type="ChEBI" id="CHEBI:57595"/>
        <dbReference type="ChEBI" id="CHEBI:57699"/>
        <dbReference type="ChEBI" id="CHEBI:57945"/>
        <dbReference type="EC" id="1.1.1.23"/>
    </reaction>
</comment>
<dbReference type="Gene3D" id="1.20.5.1300">
    <property type="match status" value="1"/>
</dbReference>
<feature type="active site" description="Proton acceptor" evidence="12 14">
    <location>
        <position position="349"/>
    </location>
</feature>
<proteinExistence type="inferred from homology"/>
<feature type="binding site" evidence="12 15">
    <location>
        <position position="139"/>
    </location>
    <ligand>
        <name>NAD(+)</name>
        <dbReference type="ChEBI" id="CHEBI:57540"/>
    </ligand>
</feature>
<keyword evidence="9 12" id="KW-0520">NAD</keyword>
<dbReference type="HAMAP" id="MF_01024">
    <property type="entry name" value="HisD"/>
    <property type="match status" value="1"/>
</dbReference>
<protein>
    <recommendedName>
        <fullName evidence="5 12">Histidinol dehydrogenase</fullName>
        <shortName evidence="12">HDH</shortName>
        <ecNumber evidence="4 12">1.1.1.23</ecNumber>
    </recommendedName>
</protein>
<keyword evidence="12" id="KW-0028">Amino-acid biosynthesis</keyword>
<evidence type="ECO:0000256" key="6">
    <source>
        <dbReference type="ARBA" id="ARBA00022723"/>
    </source>
</evidence>
<reference evidence="19 20" key="1">
    <citation type="submission" date="2016-06" db="EMBL/GenBank/DDBJ databases">
        <authorList>
            <person name="Kjaerup R.B."/>
            <person name="Dalgaard T.S."/>
            <person name="Juul-Madsen H.R."/>
        </authorList>
    </citation>
    <scope>NUCLEOTIDE SEQUENCE [LARGE SCALE GENOMIC DNA]</scope>
    <source>
        <strain evidence="19 20">E152</strain>
    </source>
</reference>
<keyword evidence="10 12" id="KW-0368">Histidine biosynthesis</keyword>
<dbReference type="AlphaFoldDB" id="A0A1A2TR93"/>
<evidence type="ECO:0000256" key="13">
    <source>
        <dbReference type="PIRNR" id="PIRNR000099"/>
    </source>
</evidence>
<feature type="binding site" evidence="12 15">
    <location>
        <position position="207"/>
    </location>
    <ligand>
        <name>NAD(+)</name>
        <dbReference type="ChEBI" id="CHEBI:57540"/>
    </ligand>
</feature>
<feature type="binding site" evidence="12 17">
    <location>
        <position position="442"/>
    </location>
    <ligand>
        <name>Zn(2+)</name>
        <dbReference type="ChEBI" id="CHEBI:29105"/>
    </ligand>
</feature>
<evidence type="ECO:0000256" key="2">
    <source>
        <dbReference type="ARBA" id="ARBA00004940"/>
    </source>
</evidence>
<dbReference type="InterPro" id="IPR012131">
    <property type="entry name" value="Hstdl_DH"/>
</dbReference>
<dbReference type="InterPro" id="IPR022695">
    <property type="entry name" value="Histidinol_DH_monofunct"/>
</dbReference>
<organism evidence="19 20">
    <name type="scientific">Mycobacterium mantenii</name>
    <dbReference type="NCBI Taxonomy" id="560555"/>
    <lineage>
        <taxon>Bacteria</taxon>
        <taxon>Bacillati</taxon>
        <taxon>Actinomycetota</taxon>
        <taxon>Actinomycetes</taxon>
        <taxon>Mycobacteriales</taxon>
        <taxon>Mycobacteriaceae</taxon>
        <taxon>Mycobacterium</taxon>
        <taxon>Mycobacterium avium complex (MAC)</taxon>
    </lineage>
</organism>
<comment type="pathway">
    <text evidence="2 12">Amino-acid biosynthesis; L-histidine biosynthesis; L-histidine from 5-phospho-alpha-D-ribose 1-diphosphate: step 9/9.</text>
</comment>
<dbReference type="PRINTS" id="PR00083">
    <property type="entry name" value="HOLDHDRGNASE"/>
</dbReference>
<dbReference type="FunFam" id="3.40.50.1980:FF:000001">
    <property type="entry name" value="Histidinol dehydrogenase"/>
    <property type="match status" value="1"/>
</dbReference>
<dbReference type="GO" id="GO:0004399">
    <property type="term" value="F:histidinol dehydrogenase activity"/>
    <property type="evidence" value="ECO:0007669"/>
    <property type="project" value="UniProtKB-UniRule"/>
</dbReference>
<feature type="binding site" evidence="12 17">
    <location>
        <position position="280"/>
    </location>
    <ligand>
        <name>Zn(2+)</name>
        <dbReference type="ChEBI" id="CHEBI:29105"/>
    </ligand>
</feature>
<evidence type="ECO:0000256" key="11">
    <source>
        <dbReference type="ARBA" id="ARBA00049489"/>
    </source>
</evidence>
<feature type="binding site" evidence="12 15">
    <location>
        <position position="235"/>
    </location>
    <ligand>
        <name>NAD(+)</name>
        <dbReference type="ChEBI" id="CHEBI:57540"/>
    </ligand>
</feature>
<evidence type="ECO:0000256" key="3">
    <source>
        <dbReference type="ARBA" id="ARBA00010178"/>
    </source>
</evidence>
<feature type="active site" description="Proton acceptor" evidence="12 14">
    <location>
        <position position="350"/>
    </location>
</feature>
<evidence type="ECO:0000256" key="17">
    <source>
        <dbReference type="PIRSR" id="PIRSR000099-4"/>
    </source>
</evidence>
<keyword evidence="6 12" id="KW-0479">Metal-binding</keyword>
<dbReference type="GO" id="GO:0000105">
    <property type="term" value="P:L-histidine biosynthetic process"/>
    <property type="evidence" value="ECO:0007669"/>
    <property type="project" value="UniProtKB-UniRule"/>
</dbReference>
<evidence type="ECO:0000256" key="5">
    <source>
        <dbReference type="ARBA" id="ARBA00016531"/>
    </source>
</evidence>
<evidence type="ECO:0000256" key="14">
    <source>
        <dbReference type="PIRSR" id="PIRSR000099-1"/>
    </source>
</evidence>
<gene>
    <name evidence="12" type="primary">hisD</name>
    <name evidence="19" type="ORF">A5683_17215</name>
</gene>
<evidence type="ECO:0000313" key="19">
    <source>
        <dbReference type="EMBL" id="OBH78901.1"/>
    </source>
</evidence>
<dbReference type="RefSeq" id="WP_067908324.1">
    <property type="nucleotide sequence ID" value="NZ_LZJP01000092.1"/>
</dbReference>
<dbReference type="PANTHER" id="PTHR21256:SF2">
    <property type="entry name" value="HISTIDINE BIOSYNTHESIS TRIFUNCTIONAL PROTEIN"/>
    <property type="match status" value="1"/>
</dbReference>
<dbReference type="OrthoDB" id="9805269at2"/>
<evidence type="ECO:0000256" key="16">
    <source>
        <dbReference type="PIRSR" id="PIRSR000099-3"/>
    </source>
</evidence>
<dbReference type="Proteomes" id="UP000092389">
    <property type="component" value="Unassembled WGS sequence"/>
</dbReference>
<feature type="binding site" evidence="12 16">
    <location>
        <position position="383"/>
    </location>
    <ligand>
        <name>substrate</name>
    </ligand>
</feature>
<dbReference type="PROSITE" id="PS00611">
    <property type="entry name" value="HISOL_DEHYDROGENASE"/>
    <property type="match status" value="1"/>
</dbReference>
<evidence type="ECO:0000256" key="10">
    <source>
        <dbReference type="ARBA" id="ARBA00023102"/>
    </source>
</evidence>
<dbReference type="InterPro" id="IPR016161">
    <property type="entry name" value="Ald_DH/histidinol_DH"/>
</dbReference>
<feature type="binding site" evidence="12 17">
    <location>
        <position position="383"/>
    </location>
    <ligand>
        <name>Zn(2+)</name>
        <dbReference type="ChEBI" id="CHEBI:29105"/>
    </ligand>
</feature>
<evidence type="ECO:0000256" key="15">
    <source>
        <dbReference type="PIRSR" id="PIRSR000099-2"/>
    </source>
</evidence>
<dbReference type="PANTHER" id="PTHR21256">
    <property type="entry name" value="HISTIDINOL DEHYDROGENASE HDH"/>
    <property type="match status" value="1"/>
</dbReference>
<sequence length="452" mass="46722">MDTVSATQPSPMAHIDLRGTELTAARLRAALPRGGADVETVLPKVRPIVQAVAERGAEAALEFGATFDGVRPPAVRVPEAALEKALAELDAGVADALRVMIERTRAVHADQRRTDVTTTLGPGATVTERWVPVERVGLYVPGGNAVYPSSVVMNVVPAQAAGVASLVVASPPQVRGRGQFEGLPHPTILAAARLLGVDEVWAVGGAQAVALLAYGGTDLDGADLAPVDMITGPGNIYVTAAKRLCRSRVGIDAEAGPTEIAILADHTADPAHVAADLISQAEHDEMAGSVLVTPSADLAAATDAELAAQLQTTVHRERVTAALGGRQSAIILVDDLDAGVQVVNAYAAEHLEIQTVDAAAIAGRIRSAGAIFVGPYAPVSLGDYCAGSNHVLPTAGSARHSSGLSVQTFLRGIHVVDYTEAALKDVSGHVIALAEAEDLPSHGEAVRRRFER</sequence>
<dbReference type="GO" id="GO:0051287">
    <property type="term" value="F:NAD binding"/>
    <property type="evidence" value="ECO:0007669"/>
    <property type="project" value="InterPro"/>
</dbReference>
<keyword evidence="7 12" id="KW-0862">Zinc</keyword>
<feature type="binding site" evidence="12 16">
    <location>
        <position position="437"/>
    </location>
    <ligand>
        <name>substrate</name>
    </ligand>
</feature>
<comment type="caution">
    <text evidence="19">The sequence shown here is derived from an EMBL/GenBank/DDBJ whole genome shotgun (WGS) entry which is preliminary data.</text>
</comment>
<dbReference type="SUPFAM" id="SSF53720">
    <property type="entry name" value="ALDH-like"/>
    <property type="match status" value="1"/>
</dbReference>
<feature type="binding site" evidence="12 16">
    <location>
        <position position="442"/>
    </location>
    <ligand>
        <name>substrate</name>
    </ligand>
</feature>
<dbReference type="EMBL" id="LZJU01000047">
    <property type="protein sequence ID" value="OBH78901.1"/>
    <property type="molecule type" value="Genomic_DNA"/>
</dbReference>
<dbReference type="Gene3D" id="3.40.50.1980">
    <property type="entry name" value="Nitrogenase molybdenum iron protein domain"/>
    <property type="match status" value="2"/>
</dbReference>
<evidence type="ECO:0000256" key="4">
    <source>
        <dbReference type="ARBA" id="ARBA00012965"/>
    </source>
</evidence>
<evidence type="ECO:0000256" key="8">
    <source>
        <dbReference type="ARBA" id="ARBA00023002"/>
    </source>
</evidence>
<keyword evidence="8 12" id="KW-0560">Oxidoreductase</keyword>